<accession>A0A4Y2KZ98</accession>
<evidence type="ECO:0000313" key="1">
    <source>
        <dbReference type="EMBL" id="GBN07711.1"/>
    </source>
</evidence>
<sequence>MEKSAGTSVAGLQDSRSRFFTYRLGRLSGQISAGKRPGCSEPLTPLEVAASPALRGKGASHGRNCRFTFYETVTSTRANSFKLPLSYSRNVILFKGPLLSTHSLPKPLMAVIIPHVEHQNSHLYAQFIARIQNLVFSCSKVLSFSSTKILSSFLSVKHSPSYTKIRCRAKLYLHRSFQCQRSSFFSLAKHRNKIKLIVPGRQIVLRNSPTRPATPCARPKDFQIANWKARTLS</sequence>
<dbReference type="AlphaFoldDB" id="A0A4Y2KZ98"/>
<name>A0A4Y2KZ98_ARAVE</name>
<dbReference type="Proteomes" id="UP000499080">
    <property type="component" value="Unassembled WGS sequence"/>
</dbReference>
<comment type="caution">
    <text evidence="1">The sequence shown here is derived from an EMBL/GenBank/DDBJ whole genome shotgun (WGS) entry which is preliminary data.</text>
</comment>
<dbReference type="EMBL" id="BGPR01005181">
    <property type="protein sequence ID" value="GBN07711.1"/>
    <property type="molecule type" value="Genomic_DNA"/>
</dbReference>
<protein>
    <submittedName>
        <fullName evidence="1">Uncharacterized protein</fullName>
    </submittedName>
</protein>
<evidence type="ECO:0000313" key="2">
    <source>
        <dbReference type="Proteomes" id="UP000499080"/>
    </source>
</evidence>
<gene>
    <name evidence="1" type="ORF">AVEN_32881_1</name>
</gene>
<organism evidence="1 2">
    <name type="scientific">Araneus ventricosus</name>
    <name type="common">Orbweaver spider</name>
    <name type="synonym">Epeira ventricosa</name>
    <dbReference type="NCBI Taxonomy" id="182803"/>
    <lineage>
        <taxon>Eukaryota</taxon>
        <taxon>Metazoa</taxon>
        <taxon>Ecdysozoa</taxon>
        <taxon>Arthropoda</taxon>
        <taxon>Chelicerata</taxon>
        <taxon>Arachnida</taxon>
        <taxon>Araneae</taxon>
        <taxon>Araneomorphae</taxon>
        <taxon>Entelegynae</taxon>
        <taxon>Araneoidea</taxon>
        <taxon>Araneidae</taxon>
        <taxon>Araneus</taxon>
    </lineage>
</organism>
<proteinExistence type="predicted"/>
<reference evidence="1 2" key="1">
    <citation type="journal article" date="2019" name="Sci. Rep.">
        <title>Orb-weaving spider Araneus ventricosus genome elucidates the spidroin gene catalogue.</title>
        <authorList>
            <person name="Kono N."/>
            <person name="Nakamura H."/>
            <person name="Ohtoshi R."/>
            <person name="Moran D.A.P."/>
            <person name="Shinohara A."/>
            <person name="Yoshida Y."/>
            <person name="Fujiwara M."/>
            <person name="Mori M."/>
            <person name="Tomita M."/>
            <person name="Arakawa K."/>
        </authorList>
    </citation>
    <scope>NUCLEOTIDE SEQUENCE [LARGE SCALE GENOMIC DNA]</scope>
</reference>
<keyword evidence="2" id="KW-1185">Reference proteome</keyword>